<evidence type="ECO:0000313" key="3">
    <source>
        <dbReference type="Proteomes" id="UP000321638"/>
    </source>
</evidence>
<dbReference type="InterPro" id="IPR025285">
    <property type="entry name" value="DUF4145"/>
</dbReference>
<dbReference type="OrthoDB" id="7281193at2"/>
<dbReference type="AlphaFoldDB" id="A0A5C8PC20"/>
<feature type="domain" description="DUF4145" evidence="1">
    <location>
        <begin position="28"/>
        <end position="107"/>
    </location>
</feature>
<evidence type="ECO:0000259" key="1">
    <source>
        <dbReference type="Pfam" id="PF13643"/>
    </source>
</evidence>
<dbReference type="Pfam" id="PF13643">
    <property type="entry name" value="DUF4145"/>
    <property type="match status" value="1"/>
</dbReference>
<dbReference type="Proteomes" id="UP000321638">
    <property type="component" value="Unassembled WGS sequence"/>
</dbReference>
<gene>
    <name evidence="2" type="ORF">FHP25_30765</name>
</gene>
<reference evidence="2 3" key="1">
    <citation type="submission" date="2019-06" db="EMBL/GenBank/DDBJ databases">
        <title>New taxonomy in bacterial strain CC-CFT640, isolated from vineyard.</title>
        <authorList>
            <person name="Lin S.-Y."/>
            <person name="Tsai C.-F."/>
            <person name="Young C.-C."/>
        </authorList>
    </citation>
    <scope>NUCLEOTIDE SEQUENCE [LARGE SCALE GENOMIC DNA]</scope>
    <source>
        <strain evidence="2 3">CC-CFT640</strain>
    </source>
</reference>
<dbReference type="EMBL" id="VDUZ01000045">
    <property type="protein sequence ID" value="TXL71343.1"/>
    <property type="molecule type" value="Genomic_DNA"/>
</dbReference>
<keyword evidence="3" id="KW-1185">Reference proteome</keyword>
<evidence type="ECO:0000313" key="2">
    <source>
        <dbReference type="EMBL" id="TXL71343.1"/>
    </source>
</evidence>
<sequence>MSEFIFDLVSDDDLRANLNVDAAELEIAVKHGANKAAVVLAGSIIEAMLVDHLTATDYPKRSGKDVLKMDLANLISAGRAEGILSERTEQLSHAVRGFRNLIHPGRSLRLQEQVSGDLGQICLALVKMVCGELTDRASKSFGVTAEQLIAKLRKDPSSVRMIEHLTRKLHTGERRRYLLGKAQAAFQEATGRQAAEFRNALGSANFSLFSTAQPAVKREVMSALAELILKGDESEINTYLAHFFEGQQITYATPDDAKVIVDRILVGLAHQYDWAIRLCAGISIWLKPEQYRVLVQGIMRLIHGLPEWVGEDIGYSLKSELDIGYVDEAEEKAKKRILEDLAPDPFDVEKLVGRRWLRRVLGEGPEFQRDDDVPF</sequence>
<organism evidence="2 3">
    <name type="scientific">Vineibacter terrae</name>
    <dbReference type="NCBI Taxonomy" id="2586908"/>
    <lineage>
        <taxon>Bacteria</taxon>
        <taxon>Pseudomonadati</taxon>
        <taxon>Pseudomonadota</taxon>
        <taxon>Alphaproteobacteria</taxon>
        <taxon>Hyphomicrobiales</taxon>
        <taxon>Vineibacter</taxon>
    </lineage>
</organism>
<name>A0A5C8PC20_9HYPH</name>
<accession>A0A5C8PC20</accession>
<proteinExistence type="predicted"/>
<protein>
    <submittedName>
        <fullName evidence="2">DUF4145 domain-containing protein</fullName>
    </submittedName>
</protein>
<dbReference type="RefSeq" id="WP_147850831.1">
    <property type="nucleotide sequence ID" value="NZ_VDUZ01000045.1"/>
</dbReference>
<comment type="caution">
    <text evidence="2">The sequence shown here is derived from an EMBL/GenBank/DDBJ whole genome shotgun (WGS) entry which is preliminary data.</text>
</comment>